<protein>
    <submittedName>
        <fullName evidence="1">Uncharacterized protein</fullName>
    </submittedName>
</protein>
<dbReference type="AlphaFoldDB" id="A0A9P6FTR9"/>
<keyword evidence="2" id="KW-1185">Reference proteome</keyword>
<comment type="caution">
    <text evidence="1">The sequence shown here is derived from an EMBL/GenBank/DDBJ whole genome shotgun (WGS) entry which is preliminary data.</text>
</comment>
<evidence type="ECO:0000313" key="2">
    <source>
        <dbReference type="Proteomes" id="UP000780801"/>
    </source>
</evidence>
<name>A0A9P6FTR9_9FUNG</name>
<dbReference type="EMBL" id="JAABOA010001565">
    <property type="protein sequence ID" value="KAF9581299.1"/>
    <property type="molecule type" value="Genomic_DNA"/>
</dbReference>
<dbReference type="Proteomes" id="UP000780801">
    <property type="component" value="Unassembled WGS sequence"/>
</dbReference>
<sequence length="113" mass="13506">MPPYHGRLDRSTIKHDENEDVAIQNRSAASRKYHHDSWYRSIRWWFLIGKIQFFAQPQMCIKACLELLILADEKVTMETREMSNYELQQLFRACSHTRQATRTLSKDFKTRKG</sequence>
<organism evidence="1 2">
    <name type="scientific">Lunasporangiospora selenospora</name>
    <dbReference type="NCBI Taxonomy" id="979761"/>
    <lineage>
        <taxon>Eukaryota</taxon>
        <taxon>Fungi</taxon>
        <taxon>Fungi incertae sedis</taxon>
        <taxon>Mucoromycota</taxon>
        <taxon>Mortierellomycotina</taxon>
        <taxon>Mortierellomycetes</taxon>
        <taxon>Mortierellales</taxon>
        <taxon>Mortierellaceae</taxon>
        <taxon>Lunasporangiospora</taxon>
    </lineage>
</organism>
<feature type="non-terminal residue" evidence="1">
    <location>
        <position position="1"/>
    </location>
</feature>
<reference evidence="1" key="1">
    <citation type="journal article" date="2020" name="Fungal Divers.">
        <title>Resolving the Mortierellaceae phylogeny through synthesis of multi-gene phylogenetics and phylogenomics.</title>
        <authorList>
            <person name="Vandepol N."/>
            <person name="Liber J."/>
            <person name="Desiro A."/>
            <person name="Na H."/>
            <person name="Kennedy M."/>
            <person name="Barry K."/>
            <person name="Grigoriev I.V."/>
            <person name="Miller A.N."/>
            <person name="O'Donnell K."/>
            <person name="Stajich J.E."/>
            <person name="Bonito G."/>
        </authorList>
    </citation>
    <scope>NUCLEOTIDE SEQUENCE</scope>
    <source>
        <strain evidence="1">KOD1015</strain>
    </source>
</reference>
<evidence type="ECO:0000313" key="1">
    <source>
        <dbReference type="EMBL" id="KAF9581299.1"/>
    </source>
</evidence>
<proteinExistence type="predicted"/>
<gene>
    <name evidence="1" type="ORF">BGW38_001732</name>
</gene>
<accession>A0A9P6FTR9</accession>